<dbReference type="RefSeq" id="WP_057944917.1">
    <property type="nucleotide sequence ID" value="NZ_CP011131.1"/>
</dbReference>
<feature type="domain" description="ABC transporter" evidence="5">
    <location>
        <begin position="10"/>
        <end position="254"/>
    </location>
</feature>
<dbReference type="InterPro" id="IPR050319">
    <property type="entry name" value="ABC_transp_ATP-bind"/>
</dbReference>
<evidence type="ECO:0000256" key="1">
    <source>
        <dbReference type="ARBA" id="ARBA00005417"/>
    </source>
</evidence>
<dbReference type="NCBIfam" id="NF007739">
    <property type="entry name" value="PRK10419.1"/>
    <property type="match status" value="2"/>
</dbReference>
<sequence length="525" mass="56136">MSAWLTLDALHVQARTRAGAMQRLLGPIDLQLHAGQCLGVVGESGSGKSLTALSLLGLLPAPLQARGRLSVDGAAIELTGTAHARLRGRALAWVPQDPLASLHPLRRVGAQLLETLRTVRGLSAGDADRQARALLERVQLPDPDALLRRYPHQFSGGQRQRIAIALALATQPRALIADEPTSALDARIARDILDLLDRLRREDGLSLLLISHDLPLVGAYAQQLLVLKHGDVIERGATAQVFAAPAQAYTRELLAADRIAPLLEDDAAPRPPGAPALLVGEGLRMRYPRALAPALDGVDIELHRGEGLALVGESGSGKSTLGRVLLRLLRGAQGRVYLDGVDLASLDAAALRTLRARTGVVFQDPYASLDPRLRVAEIVAESLRIHGERDPAVRRARAGELLRAVGLEQAMLDRYPHQFSGGQRQRIAIARALATQPQLLVCDEAVSALDAHHRAAILALLVRLKRERGLALLFVTHDLAAAAAVAERIAVLEAGRIVESGTTAQVLRAPQHAHTRALLAARPSA</sequence>
<dbReference type="SMART" id="SM00382">
    <property type="entry name" value="AAA"/>
    <property type="match status" value="2"/>
</dbReference>
<accession>A0ABY3XCS0</accession>
<proteinExistence type="inferred from homology"/>
<gene>
    <name evidence="6" type="ORF">MOV92_23745</name>
</gene>
<name>A0ABY3XCS0_9GAMM</name>
<dbReference type="PROSITE" id="PS00211">
    <property type="entry name" value="ABC_TRANSPORTER_1"/>
    <property type="match status" value="2"/>
</dbReference>
<dbReference type="Gene3D" id="3.40.50.300">
    <property type="entry name" value="P-loop containing nucleotide triphosphate hydrolases"/>
    <property type="match status" value="2"/>
</dbReference>
<evidence type="ECO:0000256" key="4">
    <source>
        <dbReference type="ARBA" id="ARBA00022840"/>
    </source>
</evidence>
<dbReference type="EMBL" id="CP093547">
    <property type="protein sequence ID" value="UNP29439.1"/>
    <property type="molecule type" value="Genomic_DNA"/>
</dbReference>
<dbReference type="CDD" id="cd03257">
    <property type="entry name" value="ABC_NikE_OppD_transporters"/>
    <property type="match status" value="2"/>
</dbReference>
<dbReference type="Pfam" id="PF00005">
    <property type="entry name" value="ABC_tran"/>
    <property type="match status" value="2"/>
</dbReference>
<dbReference type="InterPro" id="IPR003593">
    <property type="entry name" value="AAA+_ATPase"/>
</dbReference>
<dbReference type="SUPFAM" id="SSF52540">
    <property type="entry name" value="P-loop containing nucleoside triphosphate hydrolases"/>
    <property type="match status" value="2"/>
</dbReference>
<dbReference type="InterPro" id="IPR017871">
    <property type="entry name" value="ABC_transporter-like_CS"/>
</dbReference>
<evidence type="ECO:0000313" key="7">
    <source>
        <dbReference type="Proteomes" id="UP000829194"/>
    </source>
</evidence>
<dbReference type="NCBIfam" id="NF008453">
    <property type="entry name" value="PRK11308.1"/>
    <property type="match status" value="2"/>
</dbReference>
<evidence type="ECO:0000259" key="5">
    <source>
        <dbReference type="PROSITE" id="PS50893"/>
    </source>
</evidence>
<dbReference type="Proteomes" id="UP000829194">
    <property type="component" value="Chromosome"/>
</dbReference>
<dbReference type="InterPro" id="IPR027417">
    <property type="entry name" value="P-loop_NTPase"/>
</dbReference>
<reference evidence="6 7" key="1">
    <citation type="submission" date="2022-03" db="EMBL/GenBank/DDBJ databases">
        <title>Complete genome sequence of Lysobacter capsici VKM B-2533 and Lysobacter gummosus 10.1.1, promising sources of lytic agents.</title>
        <authorList>
            <person name="Tarlachkov S.V."/>
            <person name="Kudryakova I.V."/>
            <person name="Afoshin A.S."/>
            <person name="Leontyevskaya E.A."/>
            <person name="Leontyevskaya N.V."/>
        </authorList>
    </citation>
    <scope>NUCLEOTIDE SEQUENCE [LARGE SCALE GENOMIC DNA]</scope>
    <source>
        <strain evidence="6 7">10.1.1</strain>
    </source>
</reference>
<evidence type="ECO:0000256" key="2">
    <source>
        <dbReference type="ARBA" id="ARBA00022448"/>
    </source>
</evidence>
<dbReference type="PANTHER" id="PTHR43776:SF7">
    <property type="entry name" value="D,D-DIPEPTIDE TRANSPORT ATP-BINDING PROTEIN DDPF-RELATED"/>
    <property type="match status" value="1"/>
</dbReference>
<keyword evidence="3" id="KW-0547">Nucleotide-binding</keyword>
<evidence type="ECO:0000313" key="6">
    <source>
        <dbReference type="EMBL" id="UNP29439.1"/>
    </source>
</evidence>
<comment type="similarity">
    <text evidence="1">Belongs to the ABC transporter superfamily.</text>
</comment>
<dbReference type="PROSITE" id="PS50893">
    <property type="entry name" value="ABC_TRANSPORTER_2"/>
    <property type="match status" value="2"/>
</dbReference>
<dbReference type="PANTHER" id="PTHR43776">
    <property type="entry name" value="TRANSPORT ATP-BINDING PROTEIN"/>
    <property type="match status" value="1"/>
</dbReference>
<keyword evidence="4 6" id="KW-0067">ATP-binding</keyword>
<dbReference type="InterPro" id="IPR003439">
    <property type="entry name" value="ABC_transporter-like_ATP-bd"/>
</dbReference>
<keyword evidence="2" id="KW-0813">Transport</keyword>
<organism evidence="6 7">
    <name type="scientific">Lysobacter gummosus</name>
    <dbReference type="NCBI Taxonomy" id="262324"/>
    <lineage>
        <taxon>Bacteria</taxon>
        <taxon>Pseudomonadati</taxon>
        <taxon>Pseudomonadota</taxon>
        <taxon>Gammaproteobacteria</taxon>
        <taxon>Lysobacterales</taxon>
        <taxon>Lysobacteraceae</taxon>
        <taxon>Lysobacter</taxon>
    </lineage>
</organism>
<protein>
    <submittedName>
        <fullName evidence="6">ABC transporter ATP-binding protein</fullName>
    </submittedName>
</protein>
<evidence type="ECO:0000256" key="3">
    <source>
        <dbReference type="ARBA" id="ARBA00022741"/>
    </source>
</evidence>
<keyword evidence="7" id="KW-1185">Reference proteome</keyword>
<feature type="domain" description="ABC transporter" evidence="5">
    <location>
        <begin position="278"/>
        <end position="519"/>
    </location>
</feature>
<dbReference type="GO" id="GO:0005524">
    <property type="term" value="F:ATP binding"/>
    <property type="evidence" value="ECO:0007669"/>
    <property type="project" value="UniProtKB-KW"/>
</dbReference>